<reference evidence="6 7" key="1">
    <citation type="submission" date="2016-06" db="EMBL/GenBank/DDBJ databases">
        <title>Respiratory ammonification of nitrate coupled to the oxidation of elemental sulfur in deep-sea autotrophic thermophilic bacteria.</title>
        <authorList>
            <person name="Slobodkina G.B."/>
            <person name="Mardanov A.V."/>
            <person name="Ravin N.V."/>
            <person name="Frolova A.A."/>
            <person name="Viryasiv M.B."/>
            <person name="Chernyh N.A."/>
            <person name="Bonch-Osmolovskaya E.A."/>
            <person name="Slobodkin A.I."/>
        </authorList>
    </citation>
    <scope>NUCLEOTIDE SEQUENCE [LARGE SCALE GENOMIC DNA]</scope>
    <source>
        <strain evidence="6 7">S69</strain>
    </source>
</reference>
<proteinExistence type="predicted"/>
<dbReference type="Pfam" id="PF13193">
    <property type="entry name" value="AMP-binding_C"/>
    <property type="match status" value="1"/>
</dbReference>
<dbReference type="OrthoDB" id="9803968at2"/>
<dbReference type="InterPro" id="IPR000873">
    <property type="entry name" value="AMP-dep_synth/lig_dom"/>
</dbReference>
<dbReference type="GO" id="GO:0016020">
    <property type="term" value="C:membrane"/>
    <property type="evidence" value="ECO:0007669"/>
    <property type="project" value="TreeGrafter"/>
</dbReference>
<gene>
    <name evidence="6" type="ORF">DBT_0251</name>
</gene>
<dbReference type="InterPro" id="IPR025110">
    <property type="entry name" value="AMP-bd_C"/>
</dbReference>
<dbReference type="PROSITE" id="PS00455">
    <property type="entry name" value="AMP_BINDING"/>
    <property type="match status" value="1"/>
</dbReference>
<dbReference type="PATRIC" id="fig|1156395.6.peg.253"/>
<name>A0A1B9F989_9BACT</name>
<keyword evidence="6" id="KW-0436">Ligase</keyword>
<evidence type="ECO:0000313" key="6">
    <source>
        <dbReference type="EMBL" id="OCC16434.1"/>
    </source>
</evidence>
<accession>A0A1B9F989</accession>
<dbReference type="InterPro" id="IPR042099">
    <property type="entry name" value="ANL_N_sf"/>
</dbReference>
<dbReference type="Proteomes" id="UP000093080">
    <property type="component" value="Unassembled WGS sequence"/>
</dbReference>
<evidence type="ECO:0000256" key="3">
    <source>
        <dbReference type="ARBA" id="ARBA00024484"/>
    </source>
</evidence>
<dbReference type="CDD" id="cd05907">
    <property type="entry name" value="VL_LC_FACS_like"/>
    <property type="match status" value="1"/>
</dbReference>
<sequence length="566" mass="62793">MARSHKGIYTIPEVLERSASSFGKKPALIKRTEKGDVVTTYEDLFKKVNLLARGLLKHGLKPGDKVAILGPNSPEWGKAYLATATVGGICVPLDSLLTRNEINHLLADSRVKVAFVATRFLDWVMERESKFPGPEKIVILDWERGEPPSRTVTIDQLMRDGEKGPTIESRPALEDLCAIIYTSGTTGRPKGVMLTHKNLISDCAACYQAVDIRDDHFLSVLPMHHTFECTAGFLLPIYSGCTVTYARSLKSKYIIEDLRASKATVMLGVPLLFQKMLEGIHRGISKQTLLKRGVVRALMNAVKTGEKVGAKNLGTTLFKGLREKAGLGHLRLLVVGGAPIRPQIPRDFRRLGLKMLQGYGLTEASPVLTLNPEHAPKDDSIGKPLPGVEVKVIDPNEDGVGELAFRGPMIMKGYYKNDKATKQVLTEDGWLLTGDLGWIDKQGYCYISGRGKNLIVTSAGKNVYPEELESRLVESPYILEAMVYGKPLPTGGEEVRAIIVPDYETIGQHYKKGLAEQEIRRLLSKDVKRVNQNLSSYKRIKGFLIRDEEFPKTSTRKIKRHLVPKS</sequence>
<dbReference type="InterPro" id="IPR045851">
    <property type="entry name" value="AMP-bd_C_sf"/>
</dbReference>
<dbReference type="RefSeq" id="WP_067615616.1">
    <property type="nucleotide sequence ID" value="NZ_MAGO01000001.1"/>
</dbReference>
<dbReference type="AlphaFoldDB" id="A0A1B9F989"/>
<dbReference type="Gene3D" id="3.40.50.12780">
    <property type="entry name" value="N-terminal domain of ligase-like"/>
    <property type="match status" value="1"/>
</dbReference>
<feature type="domain" description="AMP-dependent synthetase/ligase" evidence="4">
    <location>
        <begin position="15"/>
        <end position="415"/>
    </location>
</feature>
<dbReference type="GO" id="GO:0005524">
    <property type="term" value="F:ATP binding"/>
    <property type="evidence" value="ECO:0007669"/>
    <property type="project" value="UniProtKB-KW"/>
</dbReference>
<evidence type="ECO:0000313" key="7">
    <source>
        <dbReference type="Proteomes" id="UP000093080"/>
    </source>
</evidence>
<organism evidence="6 7">
    <name type="scientific">Dissulfuribacter thermophilus</name>
    <dbReference type="NCBI Taxonomy" id="1156395"/>
    <lineage>
        <taxon>Bacteria</taxon>
        <taxon>Pseudomonadati</taxon>
        <taxon>Thermodesulfobacteriota</taxon>
        <taxon>Dissulfuribacteria</taxon>
        <taxon>Dissulfuribacterales</taxon>
        <taxon>Dissulfuribacteraceae</taxon>
        <taxon>Dissulfuribacter</taxon>
    </lineage>
</organism>
<protein>
    <submittedName>
        <fullName evidence="6">Long-chain-fatty-acid--CoA ligase</fullName>
    </submittedName>
</protein>
<dbReference type="SUPFAM" id="SSF56801">
    <property type="entry name" value="Acetyl-CoA synthetase-like"/>
    <property type="match status" value="1"/>
</dbReference>
<dbReference type="GO" id="GO:0004467">
    <property type="term" value="F:long-chain fatty acid-CoA ligase activity"/>
    <property type="evidence" value="ECO:0007669"/>
    <property type="project" value="UniProtKB-EC"/>
</dbReference>
<evidence type="ECO:0000256" key="2">
    <source>
        <dbReference type="ARBA" id="ARBA00022840"/>
    </source>
</evidence>
<feature type="domain" description="AMP-binding enzyme C-terminal" evidence="5">
    <location>
        <begin position="467"/>
        <end position="557"/>
    </location>
</feature>
<evidence type="ECO:0000256" key="1">
    <source>
        <dbReference type="ARBA" id="ARBA00022741"/>
    </source>
</evidence>
<dbReference type="EMBL" id="MAGO01000001">
    <property type="protein sequence ID" value="OCC16434.1"/>
    <property type="molecule type" value="Genomic_DNA"/>
</dbReference>
<dbReference type="InterPro" id="IPR020845">
    <property type="entry name" value="AMP-binding_CS"/>
</dbReference>
<dbReference type="STRING" id="1156395.DBT_0251"/>
<comment type="catalytic activity">
    <reaction evidence="3">
        <text>a long-chain fatty acid + ATP + CoA = a long-chain fatty acyl-CoA + AMP + diphosphate</text>
        <dbReference type="Rhea" id="RHEA:15421"/>
        <dbReference type="ChEBI" id="CHEBI:30616"/>
        <dbReference type="ChEBI" id="CHEBI:33019"/>
        <dbReference type="ChEBI" id="CHEBI:57287"/>
        <dbReference type="ChEBI" id="CHEBI:57560"/>
        <dbReference type="ChEBI" id="CHEBI:83139"/>
        <dbReference type="ChEBI" id="CHEBI:456215"/>
        <dbReference type="EC" id="6.2.1.3"/>
    </reaction>
    <physiologicalReaction direction="left-to-right" evidence="3">
        <dbReference type="Rhea" id="RHEA:15422"/>
    </physiologicalReaction>
</comment>
<dbReference type="Pfam" id="PF00501">
    <property type="entry name" value="AMP-binding"/>
    <property type="match status" value="1"/>
</dbReference>
<comment type="caution">
    <text evidence="6">The sequence shown here is derived from an EMBL/GenBank/DDBJ whole genome shotgun (WGS) entry which is preliminary data.</text>
</comment>
<keyword evidence="2" id="KW-0067">ATP-binding</keyword>
<evidence type="ECO:0000259" key="4">
    <source>
        <dbReference type="Pfam" id="PF00501"/>
    </source>
</evidence>
<dbReference type="PANTHER" id="PTHR43272:SF33">
    <property type="entry name" value="AMP-BINDING DOMAIN-CONTAINING PROTEIN-RELATED"/>
    <property type="match status" value="1"/>
</dbReference>
<dbReference type="PANTHER" id="PTHR43272">
    <property type="entry name" value="LONG-CHAIN-FATTY-ACID--COA LIGASE"/>
    <property type="match status" value="1"/>
</dbReference>
<keyword evidence="1" id="KW-0547">Nucleotide-binding</keyword>
<dbReference type="Gene3D" id="3.30.300.30">
    <property type="match status" value="1"/>
</dbReference>
<keyword evidence="7" id="KW-1185">Reference proteome</keyword>
<evidence type="ECO:0000259" key="5">
    <source>
        <dbReference type="Pfam" id="PF13193"/>
    </source>
</evidence>